<feature type="transmembrane region" description="Helical" evidence="8">
    <location>
        <begin position="413"/>
        <end position="435"/>
    </location>
</feature>
<feature type="domain" description="Glycosyltransferase RgtA/B/C/D-like" evidence="9">
    <location>
        <begin position="57"/>
        <end position="213"/>
    </location>
</feature>
<dbReference type="EMBL" id="QKTW01000016">
    <property type="protein sequence ID" value="PZF72820.1"/>
    <property type="molecule type" value="Genomic_DNA"/>
</dbReference>
<dbReference type="GO" id="GO:0016763">
    <property type="term" value="F:pentosyltransferase activity"/>
    <property type="evidence" value="ECO:0007669"/>
    <property type="project" value="TreeGrafter"/>
</dbReference>
<feature type="transmembrane region" description="Helical" evidence="8">
    <location>
        <begin position="154"/>
        <end position="181"/>
    </location>
</feature>
<evidence type="ECO:0000256" key="4">
    <source>
        <dbReference type="ARBA" id="ARBA00022679"/>
    </source>
</evidence>
<keyword evidence="3" id="KW-0328">Glycosyltransferase</keyword>
<feature type="transmembrane region" description="Helical" evidence="8">
    <location>
        <begin position="78"/>
        <end position="96"/>
    </location>
</feature>
<evidence type="ECO:0000256" key="2">
    <source>
        <dbReference type="ARBA" id="ARBA00022475"/>
    </source>
</evidence>
<dbReference type="InterPro" id="IPR038731">
    <property type="entry name" value="RgtA/B/C-like"/>
</dbReference>
<proteinExistence type="predicted"/>
<reference evidence="10 11" key="1">
    <citation type="submission" date="2018-06" db="EMBL/GenBank/DDBJ databases">
        <title>Mucibacter soli gen. nov., sp. nov., a new member of the family Chitinophagaceae producing mucin.</title>
        <authorList>
            <person name="Kim M.-K."/>
            <person name="Park S."/>
            <person name="Kim T.-S."/>
            <person name="Joung Y."/>
            <person name="Han J.-H."/>
            <person name="Kim S.B."/>
        </authorList>
    </citation>
    <scope>NUCLEOTIDE SEQUENCE [LARGE SCALE GENOMIC DNA]</scope>
    <source>
        <strain evidence="10 11">R1-15</strain>
    </source>
</reference>
<accession>A0A2W2AKM4</accession>
<dbReference type="Proteomes" id="UP000248745">
    <property type="component" value="Unassembled WGS sequence"/>
</dbReference>
<evidence type="ECO:0000256" key="3">
    <source>
        <dbReference type="ARBA" id="ARBA00022676"/>
    </source>
</evidence>
<keyword evidence="4" id="KW-0808">Transferase</keyword>
<evidence type="ECO:0000313" key="10">
    <source>
        <dbReference type="EMBL" id="PZF72820.1"/>
    </source>
</evidence>
<keyword evidence="2" id="KW-1003">Cell membrane</keyword>
<feature type="transmembrane region" description="Helical" evidence="8">
    <location>
        <begin position="202"/>
        <end position="220"/>
    </location>
</feature>
<evidence type="ECO:0000256" key="8">
    <source>
        <dbReference type="SAM" id="Phobius"/>
    </source>
</evidence>
<name>A0A2W2AKM4_9BACT</name>
<dbReference type="OrthoDB" id="9178203at2"/>
<keyword evidence="5 8" id="KW-0812">Transmembrane</keyword>
<protein>
    <recommendedName>
        <fullName evidence="9">Glycosyltransferase RgtA/B/C/D-like domain-containing protein</fullName>
    </recommendedName>
</protein>
<feature type="transmembrane region" description="Helical" evidence="8">
    <location>
        <begin position="330"/>
        <end position="351"/>
    </location>
</feature>
<gene>
    <name evidence="10" type="ORF">DN068_10415</name>
</gene>
<evidence type="ECO:0000256" key="7">
    <source>
        <dbReference type="ARBA" id="ARBA00023136"/>
    </source>
</evidence>
<dbReference type="InterPro" id="IPR050297">
    <property type="entry name" value="LipidA_mod_glycosyltrf_83"/>
</dbReference>
<feature type="transmembrane region" description="Helical" evidence="8">
    <location>
        <begin position="275"/>
        <end position="294"/>
    </location>
</feature>
<feature type="transmembrane region" description="Helical" evidence="8">
    <location>
        <begin position="363"/>
        <end position="382"/>
    </location>
</feature>
<keyword evidence="11" id="KW-1185">Reference proteome</keyword>
<dbReference type="AlphaFoldDB" id="A0A2W2AKM4"/>
<dbReference type="GO" id="GO:0009103">
    <property type="term" value="P:lipopolysaccharide biosynthetic process"/>
    <property type="evidence" value="ECO:0007669"/>
    <property type="project" value="UniProtKB-ARBA"/>
</dbReference>
<dbReference type="GO" id="GO:0005886">
    <property type="term" value="C:plasma membrane"/>
    <property type="evidence" value="ECO:0007669"/>
    <property type="project" value="UniProtKB-SubCell"/>
</dbReference>
<evidence type="ECO:0000259" key="9">
    <source>
        <dbReference type="Pfam" id="PF13231"/>
    </source>
</evidence>
<dbReference type="PANTHER" id="PTHR33908:SF3">
    <property type="entry name" value="UNDECAPRENYL PHOSPHATE-ALPHA-4-AMINO-4-DEOXY-L-ARABINOSE ARABINOSYL TRANSFERASE"/>
    <property type="match status" value="1"/>
</dbReference>
<keyword evidence="7 8" id="KW-0472">Membrane</keyword>
<evidence type="ECO:0000256" key="1">
    <source>
        <dbReference type="ARBA" id="ARBA00004651"/>
    </source>
</evidence>
<comment type="caution">
    <text evidence="10">The sequence shown here is derived from an EMBL/GenBank/DDBJ whole genome shotgun (WGS) entry which is preliminary data.</text>
</comment>
<evidence type="ECO:0000256" key="5">
    <source>
        <dbReference type="ARBA" id="ARBA00022692"/>
    </source>
</evidence>
<feature type="transmembrane region" description="Helical" evidence="8">
    <location>
        <begin position="388"/>
        <end position="406"/>
    </location>
</feature>
<dbReference type="Pfam" id="PF13231">
    <property type="entry name" value="PMT_2"/>
    <property type="match status" value="1"/>
</dbReference>
<evidence type="ECO:0000256" key="6">
    <source>
        <dbReference type="ARBA" id="ARBA00022989"/>
    </source>
</evidence>
<keyword evidence="6 8" id="KW-1133">Transmembrane helix</keyword>
<dbReference type="PANTHER" id="PTHR33908">
    <property type="entry name" value="MANNOSYLTRANSFERASE YKCB-RELATED"/>
    <property type="match status" value="1"/>
</dbReference>
<organism evidence="10 11">
    <name type="scientific">Taibaiella soli</name>
    <dbReference type="NCBI Taxonomy" id="1649169"/>
    <lineage>
        <taxon>Bacteria</taxon>
        <taxon>Pseudomonadati</taxon>
        <taxon>Bacteroidota</taxon>
        <taxon>Chitinophagia</taxon>
        <taxon>Chitinophagales</taxon>
        <taxon>Chitinophagaceae</taxon>
        <taxon>Taibaiella</taxon>
    </lineage>
</organism>
<dbReference type="RefSeq" id="WP_110998854.1">
    <property type="nucleotide sequence ID" value="NZ_QKTW01000016.1"/>
</dbReference>
<comment type="subcellular location">
    <subcellularLocation>
        <location evidence="1">Cell membrane</location>
        <topology evidence="1">Multi-pass membrane protein</topology>
    </subcellularLocation>
</comment>
<sequence length="550" mass="63302">MPKVPAWVFVLLAILLFSAVRVDIMDIDAAQYSEISREMMHSGDYLHIYDRGANYLDKPPFLFWVSSLSMKFFGATNFGYRLPSILFALWAMFATYKLAKKLYDENTGRMAALILGCCQGMFLMTNDVRCDTILMSWVITAVWMIKEATDQRKWYYVLGGTLSIACGMMTKGPIALMVPLFCFGSEWVIKRQWKNIFNPRHIIDIVLIGLFLIPMCIGLYQQYDIHPEKWIDGKQGTSGLRFFFWTQSFGRITGENTWENGADISFLLVNMLWSFLPWIFLFLPALFVNVRELILQKFRLRPDQEFITTGGFILAYLALGMSHYQLPHYIFVAFPLAAIMTAKLLRDFLALGKYQKLYKVMRTFMFVVGALLWVGVLLILTVTFPAGWIGIAAWVISVGIWLYIALKKQLQGKILYATTASIMLVNIFLTHHFYYTLLHYQVGTVVGNYIQEHDIPQDKIMTYRVHDPLNSLHFYAGRVIRIFENGYLPAQSGDYILTQDDGLKDLQQRGYQYSVALEGQLFKVSELTPDFLGKSSRHKATSAYYLVKIN</sequence>
<evidence type="ECO:0000313" key="11">
    <source>
        <dbReference type="Proteomes" id="UP000248745"/>
    </source>
</evidence>
<dbReference type="GO" id="GO:0010041">
    <property type="term" value="P:response to iron(III) ion"/>
    <property type="evidence" value="ECO:0007669"/>
    <property type="project" value="TreeGrafter"/>
</dbReference>